<name>A0ABV2QNU6_9MICO</name>
<evidence type="ECO:0000313" key="6">
    <source>
        <dbReference type="Proteomes" id="UP001549257"/>
    </source>
</evidence>
<proteinExistence type="predicted"/>
<dbReference type="InterPro" id="IPR000792">
    <property type="entry name" value="Tscrpt_reg_LuxR_C"/>
</dbReference>
<dbReference type="Gene3D" id="1.10.10.10">
    <property type="entry name" value="Winged helix-like DNA-binding domain superfamily/Winged helix DNA-binding domain"/>
    <property type="match status" value="1"/>
</dbReference>
<accession>A0ABV2QNU6</accession>
<dbReference type="InterPro" id="IPR011990">
    <property type="entry name" value="TPR-like_helical_dom_sf"/>
</dbReference>
<dbReference type="GO" id="GO:0003677">
    <property type="term" value="F:DNA binding"/>
    <property type="evidence" value="ECO:0007669"/>
    <property type="project" value="UniProtKB-KW"/>
</dbReference>
<dbReference type="PANTHER" id="PTHR44688">
    <property type="entry name" value="DNA-BINDING TRANSCRIPTIONAL ACTIVATOR DEVR_DOSR"/>
    <property type="match status" value="1"/>
</dbReference>
<dbReference type="SUPFAM" id="SSF46894">
    <property type="entry name" value="C-terminal effector domain of the bipartite response regulators"/>
    <property type="match status" value="1"/>
</dbReference>
<keyword evidence="1" id="KW-0805">Transcription regulation</keyword>
<evidence type="ECO:0000259" key="4">
    <source>
        <dbReference type="PROSITE" id="PS50043"/>
    </source>
</evidence>
<evidence type="ECO:0000256" key="1">
    <source>
        <dbReference type="ARBA" id="ARBA00023015"/>
    </source>
</evidence>
<keyword evidence="2 5" id="KW-0238">DNA-binding</keyword>
<dbReference type="Pfam" id="PF00196">
    <property type="entry name" value="GerE"/>
    <property type="match status" value="1"/>
</dbReference>
<comment type="caution">
    <text evidence="5">The sequence shown here is derived from an EMBL/GenBank/DDBJ whole genome shotgun (WGS) entry which is preliminary data.</text>
</comment>
<dbReference type="PANTHER" id="PTHR44688:SF16">
    <property type="entry name" value="DNA-BINDING TRANSCRIPTIONAL ACTIVATOR DEVR_DOSR"/>
    <property type="match status" value="1"/>
</dbReference>
<dbReference type="EMBL" id="JBEPSJ010000002">
    <property type="protein sequence ID" value="MET4582270.1"/>
    <property type="molecule type" value="Genomic_DNA"/>
</dbReference>
<keyword evidence="6" id="KW-1185">Reference proteome</keyword>
<organism evidence="5 6">
    <name type="scientific">Conyzicola nivalis</name>
    <dbReference type="NCBI Taxonomy" id="1477021"/>
    <lineage>
        <taxon>Bacteria</taxon>
        <taxon>Bacillati</taxon>
        <taxon>Actinomycetota</taxon>
        <taxon>Actinomycetes</taxon>
        <taxon>Micrococcales</taxon>
        <taxon>Microbacteriaceae</taxon>
        <taxon>Conyzicola</taxon>
    </lineage>
</organism>
<reference evidence="5 6" key="1">
    <citation type="submission" date="2024-06" db="EMBL/GenBank/DDBJ databases">
        <title>Sorghum-associated microbial communities from plants grown in Nebraska, USA.</title>
        <authorList>
            <person name="Schachtman D."/>
        </authorList>
    </citation>
    <scope>NUCLEOTIDE SEQUENCE [LARGE SCALE GENOMIC DNA]</scope>
    <source>
        <strain evidence="5 6">2857</strain>
    </source>
</reference>
<dbReference type="Proteomes" id="UP001549257">
    <property type="component" value="Unassembled WGS sequence"/>
</dbReference>
<dbReference type="SMART" id="SM00421">
    <property type="entry name" value="HTH_LUXR"/>
    <property type="match status" value="1"/>
</dbReference>
<keyword evidence="3" id="KW-0804">Transcription</keyword>
<protein>
    <submittedName>
        <fullName evidence="5">DNA-binding CsgD family transcriptional regulator</fullName>
    </submittedName>
</protein>
<dbReference type="RefSeq" id="WP_354024468.1">
    <property type="nucleotide sequence ID" value="NZ_JBEPSJ010000002.1"/>
</dbReference>
<dbReference type="PROSITE" id="PS50043">
    <property type="entry name" value="HTH_LUXR_2"/>
    <property type="match status" value="1"/>
</dbReference>
<feature type="domain" description="HTH luxR-type" evidence="4">
    <location>
        <begin position="451"/>
        <end position="516"/>
    </location>
</feature>
<dbReference type="SUPFAM" id="SSF48452">
    <property type="entry name" value="TPR-like"/>
    <property type="match status" value="1"/>
</dbReference>
<dbReference type="InterPro" id="IPR016032">
    <property type="entry name" value="Sig_transdc_resp-reg_C-effctor"/>
</dbReference>
<evidence type="ECO:0000256" key="2">
    <source>
        <dbReference type="ARBA" id="ARBA00023125"/>
    </source>
</evidence>
<evidence type="ECO:0000256" key="3">
    <source>
        <dbReference type="ARBA" id="ARBA00023163"/>
    </source>
</evidence>
<dbReference type="InterPro" id="IPR036388">
    <property type="entry name" value="WH-like_DNA-bd_sf"/>
</dbReference>
<dbReference type="CDD" id="cd06170">
    <property type="entry name" value="LuxR_C_like"/>
    <property type="match status" value="1"/>
</dbReference>
<dbReference type="Gene3D" id="1.25.40.10">
    <property type="entry name" value="Tetratricopeptide repeat domain"/>
    <property type="match status" value="1"/>
</dbReference>
<sequence>MIDDSAAGALDRAVASASWDAVMHSMNQDWAELLADHPEGLLAALEALPDEVLRANPRWSMARTYVSRITRGDAADATRYRHAALPDRPDTLMDSLAELTSRAAGHRAAGRFSDARDLALRARDILDDVVDEALGEVQPALPEFHYQWAMALDFAGDFTGAIREYTDAYDHAVVGRHPLVQLNAAGGVAWIHALAGRNALAAEWLGRLPQAHDDAWWESRYSVPARLAQAYLLIDELRFDDARILLAERVEAGQHPEYWAARALLQSMVVREPADAASLLVTLDAQTAGSPAELTSAGMSGAMLALARSALLARSGYLPDALRVLAETSVVPQSLAGQLLLSAQACLELLAGRYTAASRIADRLRSAATDSPRIVTTALVVSAMSELRLDDLPRALDDFRFAAGVATTHEVYSAFVMISRGDLRDLFDADPGVISSEMRERMLSRGRASVAGDALARLTPREAAVVAAVLASESVADAAAALFVSPNTVKSQLRSIYAKLGINNRQQLAALTRRPGLRR</sequence>
<gene>
    <name evidence="5" type="ORF">ABIE21_001780</name>
</gene>
<evidence type="ECO:0000313" key="5">
    <source>
        <dbReference type="EMBL" id="MET4582270.1"/>
    </source>
</evidence>